<evidence type="ECO:0000313" key="1">
    <source>
        <dbReference type="EMBL" id="KAI0040465.1"/>
    </source>
</evidence>
<dbReference type="EMBL" id="MU276194">
    <property type="protein sequence ID" value="KAI0040465.1"/>
    <property type="molecule type" value="Genomic_DNA"/>
</dbReference>
<reference evidence="1" key="1">
    <citation type="submission" date="2021-02" db="EMBL/GenBank/DDBJ databases">
        <authorList>
            <consortium name="DOE Joint Genome Institute"/>
            <person name="Ahrendt S."/>
            <person name="Looney B.P."/>
            <person name="Miyauchi S."/>
            <person name="Morin E."/>
            <person name="Drula E."/>
            <person name="Courty P.E."/>
            <person name="Chicoki N."/>
            <person name="Fauchery L."/>
            <person name="Kohler A."/>
            <person name="Kuo A."/>
            <person name="Labutti K."/>
            <person name="Pangilinan J."/>
            <person name="Lipzen A."/>
            <person name="Riley R."/>
            <person name="Andreopoulos W."/>
            <person name="He G."/>
            <person name="Johnson J."/>
            <person name="Barry K.W."/>
            <person name="Grigoriev I.V."/>
            <person name="Nagy L."/>
            <person name="Hibbett D."/>
            <person name="Henrissat B."/>
            <person name="Matheny P.B."/>
            <person name="Labbe J."/>
            <person name="Martin F."/>
        </authorList>
    </citation>
    <scope>NUCLEOTIDE SEQUENCE</scope>
    <source>
        <strain evidence="1">FP105234-sp</strain>
    </source>
</reference>
<evidence type="ECO:0000313" key="2">
    <source>
        <dbReference type="Proteomes" id="UP000814033"/>
    </source>
</evidence>
<accession>A0ACB8R8M5</accession>
<reference evidence="1" key="2">
    <citation type="journal article" date="2022" name="New Phytol.">
        <title>Evolutionary transition to the ectomycorrhizal habit in the genomes of a hyperdiverse lineage of mushroom-forming fungi.</title>
        <authorList>
            <person name="Looney B."/>
            <person name="Miyauchi S."/>
            <person name="Morin E."/>
            <person name="Drula E."/>
            <person name="Courty P.E."/>
            <person name="Kohler A."/>
            <person name="Kuo A."/>
            <person name="LaButti K."/>
            <person name="Pangilinan J."/>
            <person name="Lipzen A."/>
            <person name="Riley R."/>
            <person name="Andreopoulos W."/>
            <person name="He G."/>
            <person name="Johnson J."/>
            <person name="Nolan M."/>
            <person name="Tritt A."/>
            <person name="Barry K.W."/>
            <person name="Grigoriev I.V."/>
            <person name="Nagy L.G."/>
            <person name="Hibbett D."/>
            <person name="Henrissat B."/>
            <person name="Matheny P.B."/>
            <person name="Labbe J."/>
            <person name="Martin F.M."/>
        </authorList>
    </citation>
    <scope>NUCLEOTIDE SEQUENCE</scope>
    <source>
        <strain evidence="1">FP105234-sp</strain>
    </source>
</reference>
<gene>
    <name evidence="1" type="ORF">FA95DRAFT_1648798</name>
</gene>
<protein>
    <submittedName>
        <fullName evidence="1">GMC oxidoreductase</fullName>
    </submittedName>
</protein>
<sequence>MIPLSKQIVTAFFALSAANPILAALYTRPSDLLKTTYDYVVIGAGVGGGVVASRLAAHRDVRVLLIEAGPIDGGFEGVAIPFMCPTLSPNTSVDWNFTTVPQHGLLGRVLDYPRGRLLGGSSSINYMAWTRGSKDDYDRLADVSGDRGWSWSALEPIFRKIEHLTPPHGGLWGNASNKIDSYIHGQHGPLGISLGNSYPTDGRVIQVTRDLDDIPYVVDMNSGYPLGLGNQATTRDGIRASSAKAYIHPTLAAVDSTLDILINTHVTKIVQTGVEDGLRAFRGVQFSTAPDQPLFAVNATQEVILSAGSISTPHILLLSGIGDPSALAAQGIMPLVSLPDVGQHLTDHPVAANFFLVNSTIPTIDDLWRNITLADQAQVIWENDKIGVYAAPPTAQIGWFRVRDGVLDHHHDVSAGLNSPHYELVFFDGFASTLHALPDEGRFLTISSVVVSPSSRGSITLSSSNAFHAPLINPAFLSTENDIRIMREAIKAVKRIAAAPSFQDYILEPYGPLANLSTDASIDLYARGESVTIFHPVGTARMAAFDADAGVVNPDLTVKKTRGLRIVDASVFPFIPAAHTQAGTYAVAERAALLMRQDYLRGTR</sequence>
<keyword evidence="2" id="KW-1185">Reference proteome</keyword>
<dbReference type="Proteomes" id="UP000814033">
    <property type="component" value="Unassembled WGS sequence"/>
</dbReference>
<name>A0ACB8R8M5_9AGAM</name>
<comment type="caution">
    <text evidence="1">The sequence shown here is derived from an EMBL/GenBank/DDBJ whole genome shotgun (WGS) entry which is preliminary data.</text>
</comment>
<organism evidence="1 2">
    <name type="scientific">Auriscalpium vulgare</name>
    <dbReference type="NCBI Taxonomy" id="40419"/>
    <lineage>
        <taxon>Eukaryota</taxon>
        <taxon>Fungi</taxon>
        <taxon>Dikarya</taxon>
        <taxon>Basidiomycota</taxon>
        <taxon>Agaricomycotina</taxon>
        <taxon>Agaricomycetes</taxon>
        <taxon>Russulales</taxon>
        <taxon>Auriscalpiaceae</taxon>
        <taxon>Auriscalpium</taxon>
    </lineage>
</organism>
<proteinExistence type="predicted"/>